<dbReference type="PANTHER" id="PTHR46148:SF59">
    <property type="entry name" value="NUCLEOTIDYLTRANSFERASE, RIBONUCLEASE H"/>
    <property type="match status" value="1"/>
</dbReference>
<dbReference type="AlphaFoldDB" id="A0A6L2KXS8"/>
<sequence>MVAERRVDGLVEEVEGLENQLAEVVDELLIKMVKDVTEVTDRIEASTVISQLLQDLLPTIIAQGGNHASNIQGGAAAYTCWTEKMESIHDMSGCGENQKGKYTTGLFIGKSLSWWNTQDGNVRDDNKKSRNGRAFAITIHPVRKEYTGSAPKCTNYNFHHHPEMPCRMCANCNRLRHFANDFRAGFRIVNPLNARNLTATREACFECGGTDHYKETCPRLNRAPRKGGNRPNQAMAIKGGQCRGNNGNPTRRREFMMGAEEARQDLNIMMGTNKAEIVFYEKIVRIPLPQGKMLRVIGEQPEDKVRHLMSAKAKERKLKDIVVVRNFFEARRLRGILRCIMTRIRARADAKGGSWDVHLLLVEFSCNNSYHSSIRCALFEALYGRKCCSPILWAEIEEGQLIGLKIMQETIKKILQIKDRLKTARDRQKNYANKRRKPLEFDVGDHVLLKVSPWKVAYRLRLPQEVNSVHDTFHVLNLKKSLAGPTLQIPLEEIQVDAKLNFVEEHVEILEHEIKKLKWSRIPIIKIRWNSKRGPEFTWEYEDQMKLKCPYLFSSSTS</sequence>
<dbReference type="PANTHER" id="PTHR46148">
    <property type="entry name" value="CHROMO DOMAIN-CONTAINING PROTEIN"/>
    <property type="match status" value="1"/>
</dbReference>
<feature type="region of interest" description="Disordered" evidence="2">
    <location>
        <begin position="218"/>
        <end position="249"/>
    </location>
</feature>
<proteinExistence type="predicted"/>
<keyword evidence="1" id="KW-0479">Metal-binding</keyword>
<reference evidence="4" key="1">
    <citation type="journal article" date="2019" name="Sci. Rep.">
        <title>Draft genome of Tanacetum cinerariifolium, the natural source of mosquito coil.</title>
        <authorList>
            <person name="Yamashiro T."/>
            <person name="Shiraishi A."/>
            <person name="Satake H."/>
            <person name="Nakayama K."/>
        </authorList>
    </citation>
    <scope>NUCLEOTIDE SEQUENCE</scope>
</reference>
<dbReference type="Gene3D" id="3.30.420.10">
    <property type="entry name" value="Ribonuclease H-like superfamily/Ribonuclease H"/>
    <property type="match status" value="1"/>
</dbReference>
<accession>A0A6L2KXS8</accession>
<gene>
    <name evidence="4" type="ORF">Tci_026449</name>
</gene>
<dbReference type="EMBL" id="BKCJ010003337">
    <property type="protein sequence ID" value="GEU54471.1"/>
    <property type="molecule type" value="Genomic_DNA"/>
</dbReference>
<evidence type="ECO:0000256" key="2">
    <source>
        <dbReference type="SAM" id="MobiDB-lite"/>
    </source>
</evidence>
<dbReference type="Gene3D" id="4.10.60.10">
    <property type="entry name" value="Zinc finger, CCHC-type"/>
    <property type="match status" value="1"/>
</dbReference>
<dbReference type="PROSITE" id="PS50158">
    <property type="entry name" value="ZF_CCHC"/>
    <property type="match status" value="1"/>
</dbReference>
<dbReference type="InterPro" id="IPR001878">
    <property type="entry name" value="Znf_CCHC"/>
</dbReference>
<dbReference type="GO" id="GO:0008270">
    <property type="term" value="F:zinc ion binding"/>
    <property type="evidence" value="ECO:0007669"/>
    <property type="project" value="UniProtKB-KW"/>
</dbReference>
<evidence type="ECO:0000259" key="3">
    <source>
        <dbReference type="PROSITE" id="PS50158"/>
    </source>
</evidence>
<protein>
    <submittedName>
        <fullName evidence="4">Putative reverse transcriptase domain-containing protein</fullName>
    </submittedName>
</protein>
<evidence type="ECO:0000313" key="4">
    <source>
        <dbReference type="EMBL" id="GEU54471.1"/>
    </source>
</evidence>
<keyword evidence="1" id="KW-0863">Zinc-finger</keyword>
<keyword evidence="4" id="KW-0808">Transferase</keyword>
<name>A0A6L2KXS8_TANCI</name>
<dbReference type="InterPro" id="IPR036397">
    <property type="entry name" value="RNaseH_sf"/>
</dbReference>
<keyword evidence="4" id="KW-0695">RNA-directed DNA polymerase</keyword>
<organism evidence="4">
    <name type="scientific">Tanacetum cinerariifolium</name>
    <name type="common">Dalmatian daisy</name>
    <name type="synonym">Chrysanthemum cinerariifolium</name>
    <dbReference type="NCBI Taxonomy" id="118510"/>
    <lineage>
        <taxon>Eukaryota</taxon>
        <taxon>Viridiplantae</taxon>
        <taxon>Streptophyta</taxon>
        <taxon>Embryophyta</taxon>
        <taxon>Tracheophyta</taxon>
        <taxon>Spermatophyta</taxon>
        <taxon>Magnoliopsida</taxon>
        <taxon>eudicotyledons</taxon>
        <taxon>Gunneridae</taxon>
        <taxon>Pentapetalae</taxon>
        <taxon>asterids</taxon>
        <taxon>campanulids</taxon>
        <taxon>Asterales</taxon>
        <taxon>Asteraceae</taxon>
        <taxon>Asteroideae</taxon>
        <taxon>Anthemideae</taxon>
        <taxon>Anthemidinae</taxon>
        <taxon>Tanacetum</taxon>
    </lineage>
</organism>
<keyword evidence="1" id="KW-0862">Zinc</keyword>
<dbReference type="GO" id="GO:0003676">
    <property type="term" value="F:nucleic acid binding"/>
    <property type="evidence" value="ECO:0007669"/>
    <property type="project" value="InterPro"/>
</dbReference>
<evidence type="ECO:0000256" key="1">
    <source>
        <dbReference type="PROSITE-ProRule" id="PRU00047"/>
    </source>
</evidence>
<keyword evidence="4" id="KW-0548">Nucleotidyltransferase</keyword>
<feature type="domain" description="CCHC-type" evidence="3">
    <location>
        <begin position="204"/>
        <end position="219"/>
    </location>
</feature>
<dbReference type="GO" id="GO:0003964">
    <property type="term" value="F:RNA-directed DNA polymerase activity"/>
    <property type="evidence" value="ECO:0007669"/>
    <property type="project" value="UniProtKB-KW"/>
</dbReference>
<comment type="caution">
    <text evidence="4">The sequence shown here is derived from an EMBL/GenBank/DDBJ whole genome shotgun (WGS) entry which is preliminary data.</text>
</comment>